<dbReference type="AlphaFoldDB" id="A0A0A9F260"/>
<dbReference type="EMBL" id="GBRH01191474">
    <property type="protein sequence ID" value="JAE06422.1"/>
    <property type="molecule type" value="Transcribed_RNA"/>
</dbReference>
<name>A0A0A9F260_ARUDO</name>
<proteinExistence type="predicted"/>
<evidence type="ECO:0000313" key="1">
    <source>
        <dbReference type="EMBL" id="JAE06422.1"/>
    </source>
</evidence>
<protein>
    <submittedName>
        <fullName evidence="1">Uncharacterized protein</fullName>
    </submittedName>
</protein>
<organism evidence="1">
    <name type="scientific">Arundo donax</name>
    <name type="common">Giant reed</name>
    <name type="synonym">Donax arundinaceus</name>
    <dbReference type="NCBI Taxonomy" id="35708"/>
    <lineage>
        <taxon>Eukaryota</taxon>
        <taxon>Viridiplantae</taxon>
        <taxon>Streptophyta</taxon>
        <taxon>Embryophyta</taxon>
        <taxon>Tracheophyta</taxon>
        <taxon>Spermatophyta</taxon>
        <taxon>Magnoliopsida</taxon>
        <taxon>Liliopsida</taxon>
        <taxon>Poales</taxon>
        <taxon>Poaceae</taxon>
        <taxon>PACMAD clade</taxon>
        <taxon>Arundinoideae</taxon>
        <taxon>Arundineae</taxon>
        <taxon>Arundo</taxon>
    </lineage>
</organism>
<sequence length="66" mass="7578">MVALQNVLNTCNENYSAYAVHIRSFGLPFQFVVGYVLKLLLLLEYKFVTLIEAVQSTAQKFSRFTE</sequence>
<reference evidence="1" key="1">
    <citation type="submission" date="2014-09" db="EMBL/GenBank/DDBJ databases">
        <authorList>
            <person name="Magalhaes I.L.F."/>
            <person name="Oliveira U."/>
            <person name="Santos F.R."/>
            <person name="Vidigal T.H.D.A."/>
            <person name="Brescovit A.D."/>
            <person name="Santos A.J."/>
        </authorList>
    </citation>
    <scope>NUCLEOTIDE SEQUENCE</scope>
    <source>
        <tissue evidence="1">Shoot tissue taken approximately 20 cm above the soil surface</tissue>
    </source>
</reference>
<accession>A0A0A9F260</accession>
<reference evidence="1" key="2">
    <citation type="journal article" date="2015" name="Data Brief">
        <title>Shoot transcriptome of the giant reed, Arundo donax.</title>
        <authorList>
            <person name="Barrero R.A."/>
            <person name="Guerrero F.D."/>
            <person name="Moolhuijzen P."/>
            <person name="Goolsby J.A."/>
            <person name="Tidwell J."/>
            <person name="Bellgard S.E."/>
            <person name="Bellgard M.I."/>
        </authorList>
    </citation>
    <scope>NUCLEOTIDE SEQUENCE</scope>
    <source>
        <tissue evidence="1">Shoot tissue taken approximately 20 cm above the soil surface</tissue>
    </source>
</reference>